<dbReference type="Pfam" id="PF00063">
    <property type="entry name" value="Myosin_head"/>
    <property type="match status" value="1"/>
</dbReference>
<dbReference type="GO" id="GO:0007015">
    <property type="term" value="P:actin filament organization"/>
    <property type="evidence" value="ECO:0007669"/>
    <property type="project" value="TreeGrafter"/>
</dbReference>
<evidence type="ECO:0000256" key="1">
    <source>
        <dbReference type="ARBA" id="ARBA00022737"/>
    </source>
</evidence>
<keyword evidence="10" id="KW-1185">Reference proteome</keyword>
<keyword evidence="2" id="KW-0547">Nucleotide-binding</keyword>
<evidence type="ECO:0000256" key="5">
    <source>
        <dbReference type="ARBA" id="ARBA00023175"/>
    </source>
</evidence>
<dbReference type="GO" id="GO:0000146">
    <property type="term" value="F:microfilament motor activity"/>
    <property type="evidence" value="ECO:0007669"/>
    <property type="project" value="TreeGrafter"/>
</dbReference>
<dbReference type="Gene3D" id="3.40.850.10">
    <property type="entry name" value="Kinesin motor domain"/>
    <property type="match status" value="1"/>
</dbReference>
<dbReference type="AlphaFoldDB" id="A0A0C9UZ61"/>
<protein>
    <submittedName>
        <fullName evidence="9">Uncharacterized protein</fullName>
    </submittedName>
</protein>
<accession>A0A0C9UZ61</accession>
<dbReference type="EMBL" id="KN839956">
    <property type="protein sequence ID" value="KIJ58304.1"/>
    <property type="molecule type" value="Genomic_DNA"/>
</dbReference>
<dbReference type="GO" id="GO:0016459">
    <property type="term" value="C:myosin complex"/>
    <property type="evidence" value="ECO:0007669"/>
    <property type="project" value="UniProtKB-KW"/>
</dbReference>
<dbReference type="Pfam" id="PF22956">
    <property type="entry name" value="VPS15-like_hel"/>
    <property type="match status" value="1"/>
</dbReference>
<keyword evidence="3" id="KW-0067">ATP-binding</keyword>
<sequence>MRVTVITPSNASIFPEYIDPNLRYLVQDTEVSVRATYVQCIAPLAETALRYLDMGQALKAHDVAPGVNTDRQEYDEVHFEEIDEQSLLAAMKPPLPRPVFNSTIQWAMKAEWMTFWRFALQHRALPSIPTLHQPLQRPRHVRTLRSLLFAWLNGHINQRLRLENFETFVGITASWSSKFALQHRALPSIPTLHQPLQRPRHVRTLRSLLFAWLNGHINQRLRLEDFETFVGLIDLPGPQNMTSRPNSLHQFCINFANERLQNFVREQLFEAHVDEHQTEGISHVVPTVPFLTFTVNHFNGSVTCSAKGVLNLNLDALNPDFVSLLRGSSANILGGAKDVGSIKTFVKGLFSGKLVLLEG</sequence>
<name>A0A0C9UZ61_9AGAM</name>
<dbReference type="Gene3D" id="1.20.58.530">
    <property type="match status" value="2"/>
</dbReference>
<dbReference type="InterPro" id="IPR001609">
    <property type="entry name" value="Myosin_head_motor_dom-like"/>
</dbReference>
<feature type="domain" description="Myosin motor" evidence="7">
    <location>
        <begin position="203"/>
        <end position="283"/>
    </location>
</feature>
<evidence type="ECO:0000313" key="9">
    <source>
        <dbReference type="EMBL" id="KIJ58304.1"/>
    </source>
</evidence>
<evidence type="ECO:0000259" key="7">
    <source>
        <dbReference type="Pfam" id="PF00063"/>
    </source>
</evidence>
<evidence type="ECO:0000313" key="10">
    <source>
        <dbReference type="Proteomes" id="UP000053820"/>
    </source>
</evidence>
<dbReference type="OrthoDB" id="242910at2759"/>
<keyword evidence="1" id="KW-0677">Repeat</keyword>
<keyword evidence="4" id="KW-0518">Myosin</keyword>
<dbReference type="GO" id="GO:0005737">
    <property type="term" value="C:cytoplasm"/>
    <property type="evidence" value="ECO:0007669"/>
    <property type="project" value="TreeGrafter"/>
</dbReference>
<evidence type="ECO:0000259" key="8">
    <source>
        <dbReference type="Pfam" id="PF22956"/>
    </source>
</evidence>
<dbReference type="InterPro" id="IPR055231">
    <property type="entry name" value="2AA_helical"/>
</dbReference>
<dbReference type="PANTHER" id="PTHR13140:SF550">
    <property type="entry name" value="MYOSIN-IIIB ISOFORM X1"/>
    <property type="match status" value="1"/>
</dbReference>
<dbReference type="Proteomes" id="UP000053820">
    <property type="component" value="Unassembled WGS sequence"/>
</dbReference>
<dbReference type="InterPro" id="IPR027417">
    <property type="entry name" value="P-loop_NTPase"/>
</dbReference>
<dbReference type="GO" id="GO:0005524">
    <property type="term" value="F:ATP binding"/>
    <property type="evidence" value="ECO:0007669"/>
    <property type="project" value="UniProtKB-KW"/>
</dbReference>
<dbReference type="Gene3D" id="1.20.120.720">
    <property type="entry name" value="Myosin VI head, motor domain, U50 subdomain"/>
    <property type="match status" value="1"/>
</dbReference>
<evidence type="ECO:0000256" key="6">
    <source>
        <dbReference type="ARBA" id="ARBA00023203"/>
    </source>
</evidence>
<feature type="domain" description="Phosphatase 2A Regulatory Subunit A helical" evidence="8">
    <location>
        <begin position="2"/>
        <end position="73"/>
    </location>
</feature>
<evidence type="ECO:0000256" key="2">
    <source>
        <dbReference type="ARBA" id="ARBA00022741"/>
    </source>
</evidence>
<dbReference type="SUPFAM" id="SSF52540">
    <property type="entry name" value="P-loop containing nucleoside triphosphate hydrolases"/>
    <property type="match status" value="1"/>
</dbReference>
<proteinExistence type="predicted"/>
<dbReference type="GO" id="GO:0016020">
    <property type="term" value="C:membrane"/>
    <property type="evidence" value="ECO:0007669"/>
    <property type="project" value="TreeGrafter"/>
</dbReference>
<keyword evidence="5" id="KW-0505">Motor protein</keyword>
<organism evidence="9 10">
    <name type="scientific">Hydnomerulius pinastri MD-312</name>
    <dbReference type="NCBI Taxonomy" id="994086"/>
    <lineage>
        <taxon>Eukaryota</taxon>
        <taxon>Fungi</taxon>
        <taxon>Dikarya</taxon>
        <taxon>Basidiomycota</taxon>
        <taxon>Agaricomycotina</taxon>
        <taxon>Agaricomycetes</taxon>
        <taxon>Agaricomycetidae</taxon>
        <taxon>Boletales</taxon>
        <taxon>Boletales incertae sedis</taxon>
        <taxon>Leucogyrophana</taxon>
    </lineage>
</organism>
<dbReference type="InterPro" id="IPR036961">
    <property type="entry name" value="Kinesin_motor_dom_sf"/>
</dbReference>
<keyword evidence="6" id="KW-0009">Actin-binding</keyword>
<reference evidence="9 10" key="1">
    <citation type="submission" date="2014-04" db="EMBL/GenBank/DDBJ databases">
        <title>Evolutionary Origins and Diversification of the Mycorrhizal Mutualists.</title>
        <authorList>
            <consortium name="DOE Joint Genome Institute"/>
            <consortium name="Mycorrhizal Genomics Consortium"/>
            <person name="Kohler A."/>
            <person name="Kuo A."/>
            <person name="Nagy L.G."/>
            <person name="Floudas D."/>
            <person name="Copeland A."/>
            <person name="Barry K.W."/>
            <person name="Cichocki N."/>
            <person name="Veneault-Fourrey C."/>
            <person name="LaButti K."/>
            <person name="Lindquist E.A."/>
            <person name="Lipzen A."/>
            <person name="Lundell T."/>
            <person name="Morin E."/>
            <person name="Murat C."/>
            <person name="Riley R."/>
            <person name="Ohm R."/>
            <person name="Sun H."/>
            <person name="Tunlid A."/>
            <person name="Henrissat B."/>
            <person name="Grigoriev I.V."/>
            <person name="Hibbett D.S."/>
            <person name="Martin F."/>
        </authorList>
    </citation>
    <scope>NUCLEOTIDE SEQUENCE [LARGE SCALE GENOMIC DNA]</scope>
    <source>
        <strain evidence="9 10">MD-312</strain>
    </source>
</reference>
<dbReference type="GO" id="GO:0051015">
    <property type="term" value="F:actin filament binding"/>
    <property type="evidence" value="ECO:0007669"/>
    <property type="project" value="TreeGrafter"/>
</dbReference>
<evidence type="ECO:0000256" key="3">
    <source>
        <dbReference type="ARBA" id="ARBA00022840"/>
    </source>
</evidence>
<dbReference type="PANTHER" id="PTHR13140">
    <property type="entry name" value="MYOSIN"/>
    <property type="match status" value="1"/>
</dbReference>
<dbReference type="HOGENOM" id="CLU_771743_0_0_1"/>
<gene>
    <name evidence="9" type="ORF">HYDPIDRAFT_34309</name>
</gene>
<evidence type="ECO:0000256" key="4">
    <source>
        <dbReference type="ARBA" id="ARBA00023123"/>
    </source>
</evidence>